<evidence type="ECO:0000256" key="1">
    <source>
        <dbReference type="SAM" id="Phobius"/>
    </source>
</evidence>
<dbReference type="Proteomes" id="UP000075606">
    <property type="component" value="Unassembled WGS sequence"/>
</dbReference>
<organism evidence="2 3">
    <name type="scientific">Roseivirga spongicola</name>
    <dbReference type="NCBI Taxonomy" id="333140"/>
    <lineage>
        <taxon>Bacteria</taxon>
        <taxon>Pseudomonadati</taxon>
        <taxon>Bacteroidota</taxon>
        <taxon>Cytophagia</taxon>
        <taxon>Cytophagales</taxon>
        <taxon>Roseivirgaceae</taxon>
        <taxon>Roseivirga</taxon>
    </lineage>
</organism>
<evidence type="ECO:0000313" key="3">
    <source>
        <dbReference type="Proteomes" id="UP000075606"/>
    </source>
</evidence>
<sequence>MLKSKKELLSIYIFSAIGLASLLIILFSDQDSWAKGFFIGVMVSTILGLPYFIYSYFREKKRENQSS</sequence>
<name>A0A150XF30_9BACT</name>
<keyword evidence="1" id="KW-1133">Transmembrane helix</keyword>
<protein>
    <submittedName>
        <fullName evidence="2">Uncharacterized protein</fullName>
    </submittedName>
</protein>
<evidence type="ECO:0000313" key="2">
    <source>
        <dbReference type="EMBL" id="KYG77349.1"/>
    </source>
</evidence>
<comment type="caution">
    <text evidence="2">The sequence shown here is derived from an EMBL/GenBank/DDBJ whole genome shotgun (WGS) entry which is preliminary data.</text>
</comment>
<gene>
    <name evidence="2" type="ORF">AWW68_00860</name>
</gene>
<accession>A0A150XF30</accession>
<reference evidence="2 3" key="1">
    <citation type="submission" date="2016-01" db="EMBL/GenBank/DDBJ databases">
        <title>Genome sequencing of Roseivirga spongicola UST030701-084.</title>
        <authorList>
            <person name="Selvaratnam C."/>
            <person name="Thevarajoo S."/>
            <person name="Goh K.M."/>
            <person name="Ee R."/>
            <person name="Chan K.-G."/>
            <person name="Chong C.S."/>
        </authorList>
    </citation>
    <scope>NUCLEOTIDE SEQUENCE [LARGE SCALE GENOMIC DNA]</scope>
    <source>
        <strain evidence="2 3">UST030701-084</strain>
    </source>
</reference>
<proteinExistence type="predicted"/>
<keyword evidence="1" id="KW-0472">Membrane</keyword>
<dbReference type="EMBL" id="LRPC01000001">
    <property type="protein sequence ID" value="KYG77349.1"/>
    <property type="molecule type" value="Genomic_DNA"/>
</dbReference>
<dbReference type="AlphaFoldDB" id="A0A150XF30"/>
<dbReference type="STRING" id="333140.AWW68_00860"/>
<keyword evidence="1" id="KW-0812">Transmembrane</keyword>
<feature type="transmembrane region" description="Helical" evidence="1">
    <location>
        <begin position="33"/>
        <end position="57"/>
    </location>
</feature>
<feature type="transmembrane region" description="Helical" evidence="1">
    <location>
        <begin position="9"/>
        <end position="27"/>
    </location>
</feature>
<keyword evidence="3" id="KW-1185">Reference proteome</keyword>